<feature type="active site" description="Charge relay system" evidence="5">
    <location>
        <position position="191"/>
    </location>
</feature>
<dbReference type="PIRSF" id="PIRSF000865">
    <property type="entry name" value="Lipoprotein_lipase_LIPH"/>
    <property type="match status" value="1"/>
</dbReference>
<organism evidence="11 12">
    <name type="scientific">Patella caerulea</name>
    <name type="common">Rayed Mediterranean limpet</name>
    <dbReference type="NCBI Taxonomy" id="87958"/>
    <lineage>
        <taxon>Eukaryota</taxon>
        <taxon>Metazoa</taxon>
        <taxon>Spiralia</taxon>
        <taxon>Lophotrochozoa</taxon>
        <taxon>Mollusca</taxon>
        <taxon>Gastropoda</taxon>
        <taxon>Patellogastropoda</taxon>
        <taxon>Patelloidea</taxon>
        <taxon>Patellidae</taxon>
        <taxon>Patella</taxon>
    </lineage>
</organism>
<dbReference type="InterPro" id="IPR000734">
    <property type="entry name" value="TAG_lipase"/>
</dbReference>
<dbReference type="InterPro" id="IPR001024">
    <property type="entry name" value="PLAT/LH2_dom"/>
</dbReference>
<dbReference type="GO" id="GO:0046872">
    <property type="term" value="F:metal ion binding"/>
    <property type="evidence" value="ECO:0007669"/>
    <property type="project" value="UniProtKB-KW"/>
</dbReference>
<proteinExistence type="inferred from homology"/>
<feature type="domain" description="PLAT" evidence="10">
    <location>
        <begin position="350"/>
        <end position="468"/>
    </location>
</feature>
<dbReference type="Proteomes" id="UP001347796">
    <property type="component" value="Unassembled WGS sequence"/>
</dbReference>
<dbReference type="CDD" id="cd00707">
    <property type="entry name" value="Pancreat_lipase_like"/>
    <property type="match status" value="1"/>
</dbReference>
<evidence type="ECO:0000259" key="10">
    <source>
        <dbReference type="PROSITE" id="PS50095"/>
    </source>
</evidence>
<evidence type="ECO:0000256" key="9">
    <source>
        <dbReference type="SAM" id="SignalP"/>
    </source>
</evidence>
<dbReference type="PRINTS" id="PR00821">
    <property type="entry name" value="TAGLIPASE"/>
</dbReference>
<dbReference type="GO" id="GO:0016042">
    <property type="term" value="P:lipid catabolic process"/>
    <property type="evidence" value="ECO:0007669"/>
    <property type="project" value="TreeGrafter"/>
</dbReference>
<comment type="similarity">
    <text evidence="2 8">Belongs to the AB hydrolase superfamily. Lipase family.</text>
</comment>
<comment type="subcellular location">
    <subcellularLocation>
        <location evidence="1">Secreted</location>
    </subcellularLocation>
</comment>
<dbReference type="InterPro" id="IPR016272">
    <property type="entry name" value="Lipase_LIPH"/>
</dbReference>
<evidence type="ECO:0000313" key="11">
    <source>
        <dbReference type="EMBL" id="KAK6189126.1"/>
    </source>
</evidence>
<gene>
    <name evidence="11" type="ORF">SNE40_005164</name>
</gene>
<dbReference type="PRINTS" id="PR00823">
    <property type="entry name" value="PANCLIPASE"/>
</dbReference>
<dbReference type="InterPro" id="IPR033906">
    <property type="entry name" value="Lipase_N"/>
</dbReference>
<dbReference type="EMBL" id="JAZGQO010000003">
    <property type="protein sequence ID" value="KAK6189126.1"/>
    <property type="molecule type" value="Genomic_DNA"/>
</dbReference>
<dbReference type="PANTHER" id="PTHR11610:SF181">
    <property type="entry name" value="INACTIVE PANCREATIC LIPASE-RELATED PROTEIN 1-LIKE"/>
    <property type="match status" value="1"/>
</dbReference>
<feature type="signal peptide" evidence="9">
    <location>
        <begin position="1"/>
        <end position="22"/>
    </location>
</feature>
<keyword evidence="4" id="KW-1015">Disulfide bond</keyword>
<evidence type="ECO:0000256" key="5">
    <source>
        <dbReference type="PIRSR" id="PIRSR000865-1"/>
    </source>
</evidence>
<keyword evidence="9" id="KW-0732">Signal</keyword>
<feature type="chain" id="PRO_5042848730" description="PLAT domain-containing protein" evidence="9">
    <location>
        <begin position="23"/>
        <end position="471"/>
    </location>
</feature>
<feature type="binding site" evidence="6">
    <location>
        <position position="205"/>
    </location>
    <ligand>
        <name>Ca(2+)</name>
        <dbReference type="ChEBI" id="CHEBI:29108"/>
    </ligand>
</feature>
<dbReference type="InterPro" id="IPR002331">
    <property type="entry name" value="Lipase_panc"/>
</dbReference>
<evidence type="ECO:0000256" key="8">
    <source>
        <dbReference type="RuleBase" id="RU004262"/>
    </source>
</evidence>
<dbReference type="Pfam" id="PF00151">
    <property type="entry name" value="Lipase"/>
    <property type="match status" value="1"/>
</dbReference>
<comment type="caution">
    <text evidence="7">Lacks conserved residue(s) required for the propagation of feature annotation.</text>
</comment>
<dbReference type="GO" id="GO:0004806">
    <property type="term" value="F:triacylglycerol lipase activity"/>
    <property type="evidence" value="ECO:0007669"/>
    <property type="project" value="InterPro"/>
</dbReference>
<feature type="binding site" evidence="6">
    <location>
        <position position="210"/>
    </location>
    <ligand>
        <name>Ca(2+)</name>
        <dbReference type="ChEBI" id="CHEBI:29108"/>
    </ligand>
</feature>
<keyword evidence="12" id="KW-1185">Reference proteome</keyword>
<dbReference type="PROSITE" id="PS50095">
    <property type="entry name" value="PLAT"/>
    <property type="match status" value="1"/>
</dbReference>
<dbReference type="SUPFAM" id="SSF53474">
    <property type="entry name" value="alpha/beta-Hydrolases"/>
    <property type="match status" value="1"/>
</dbReference>
<comment type="caution">
    <text evidence="11">The sequence shown here is derived from an EMBL/GenBank/DDBJ whole genome shotgun (WGS) entry which is preliminary data.</text>
</comment>
<dbReference type="AlphaFoldDB" id="A0AAN8KAF3"/>
<keyword evidence="6" id="KW-0479">Metal-binding</keyword>
<evidence type="ECO:0000256" key="4">
    <source>
        <dbReference type="ARBA" id="ARBA00023157"/>
    </source>
</evidence>
<evidence type="ECO:0000256" key="2">
    <source>
        <dbReference type="ARBA" id="ARBA00010701"/>
    </source>
</evidence>
<dbReference type="GO" id="GO:0005615">
    <property type="term" value="C:extracellular space"/>
    <property type="evidence" value="ECO:0007669"/>
    <property type="project" value="TreeGrafter"/>
</dbReference>
<sequence>MRKHMGLIGVFLLFIEIVSVYSNGSRTCYPRLGCFSIQSPFNNTGMFPQDPGFIGTVFKLYTSENPVQPLTLTTDDLAGLNPQEETKVIIHGFMQDWDVDWLHRAATAFLTKSPVNVIVVGWGQGAGFPYRQAASNTRVVGAEVALMVNTLINMTYTSPRKIHLIGHSLGAHVAGYAGDAIAGLGRITGLDPAKPSFEGTDIMVRLDKTDARYVDVIHTDGSQYNTFSGYGMLTPVGHIDFYPNGGTHQPGCGGETYEDLMSSVFNHGFNSAENSLGCSHDRAFNLFIESITTECPFKAYPCTSMTEFESGRCSSCGNRLCPSMGLHSEGYKSEGTYYLKTSDRSPYCGYHYYIELKLTDTSYSDAGEITVTLIGSQGATQPVTFNTESTPADHTFREMVVSSAHIGQIQKISLTFDRAGYSFWGYRSSITVKQAMAHSLKNDRRVYFCQRKWIRSGSYAKLQNGSRHHCT</sequence>
<evidence type="ECO:0000256" key="3">
    <source>
        <dbReference type="ARBA" id="ARBA00022525"/>
    </source>
</evidence>
<evidence type="ECO:0000256" key="6">
    <source>
        <dbReference type="PIRSR" id="PIRSR000865-2"/>
    </source>
</evidence>
<keyword evidence="3" id="KW-0964">Secreted</keyword>
<dbReference type="PANTHER" id="PTHR11610">
    <property type="entry name" value="LIPASE"/>
    <property type="match status" value="1"/>
</dbReference>
<reference evidence="11 12" key="1">
    <citation type="submission" date="2024-01" db="EMBL/GenBank/DDBJ databases">
        <title>The genome of the rayed Mediterranean limpet Patella caerulea (Linnaeus, 1758).</title>
        <authorList>
            <person name="Anh-Thu Weber A."/>
            <person name="Halstead-Nussloch G."/>
        </authorList>
    </citation>
    <scope>NUCLEOTIDE SEQUENCE [LARGE SCALE GENOMIC DNA]</scope>
    <source>
        <strain evidence="11">AATW-2023a</strain>
        <tissue evidence="11">Whole specimen</tissue>
    </source>
</reference>
<dbReference type="SUPFAM" id="SSF49723">
    <property type="entry name" value="Lipase/lipooxygenase domain (PLAT/LH2 domain)"/>
    <property type="match status" value="1"/>
</dbReference>
<dbReference type="InterPro" id="IPR036392">
    <property type="entry name" value="PLAT/LH2_dom_sf"/>
</dbReference>
<dbReference type="Gene3D" id="3.40.50.1820">
    <property type="entry name" value="alpha/beta hydrolase"/>
    <property type="match status" value="1"/>
</dbReference>
<dbReference type="Gene3D" id="2.60.60.20">
    <property type="entry name" value="PLAT/LH2 domain"/>
    <property type="match status" value="1"/>
</dbReference>
<keyword evidence="6" id="KW-0106">Calcium</keyword>
<evidence type="ECO:0000256" key="7">
    <source>
        <dbReference type="PROSITE-ProRule" id="PRU00152"/>
    </source>
</evidence>
<dbReference type="InterPro" id="IPR029058">
    <property type="entry name" value="AB_hydrolase_fold"/>
</dbReference>
<feature type="active site" description="Charge relay system" evidence="5">
    <location>
        <position position="280"/>
    </location>
</feature>
<dbReference type="InterPro" id="IPR013818">
    <property type="entry name" value="Lipase"/>
</dbReference>
<feature type="binding site" evidence="6">
    <location>
        <position position="207"/>
    </location>
    <ligand>
        <name>Ca(2+)</name>
        <dbReference type="ChEBI" id="CHEBI:29108"/>
    </ligand>
</feature>
<feature type="active site" description="Nucleophile" evidence="5">
    <location>
        <position position="168"/>
    </location>
</feature>
<protein>
    <recommendedName>
        <fullName evidence="10">PLAT domain-containing protein</fullName>
    </recommendedName>
</protein>
<accession>A0AAN8KAF3</accession>
<name>A0AAN8KAF3_PATCE</name>
<evidence type="ECO:0000256" key="1">
    <source>
        <dbReference type="ARBA" id="ARBA00004613"/>
    </source>
</evidence>
<dbReference type="FunFam" id="3.40.50.1820:FF:000033">
    <property type="entry name" value="Pancreatic triacylglycerol lipase"/>
    <property type="match status" value="1"/>
</dbReference>
<evidence type="ECO:0000313" key="12">
    <source>
        <dbReference type="Proteomes" id="UP001347796"/>
    </source>
</evidence>